<accession>A0A9D4VBQ6</accession>
<dbReference type="EMBL" id="JABFUD020000002">
    <property type="protein sequence ID" value="KAI5083565.1"/>
    <property type="molecule type" value="Genomic_DNA"/>
</dbReference>
<keyword evidence="2" id="KW-1185">Reference proteome</keyword>
<protein>
    <submittedName>
        <fullName evidence="1">Uncharacterized protein</fullName>
    </submittedName>
</protein>
<dbReference type="Proteomes" id="UP000886520">
    <property type="component" value="Chromosome 3"/>
</dbReference>
<organism evidence="1 2">
    <name type="scientific">Adiantum capillus-veneris</name>
    <name type="common">Maidenhair fern</name>
    <dbReference type="NCBI Taxonomy" id="13818"/>
    <lineage>
        <taxon>Eukaryota</taxon>
        <taxon>Viridiplantae</taxon>
        <taxon>Streptophyta</taxon>
        <taxon>Embryophyta</taxon>
        <taxon>Tracheophyta</taxon>
        <taxon>Polypodiopsida</taxon>
        <taxon>Polypodiidae</taxon>
        <taxon>Polypodiales</taxon>
        <taxon>Pteridineae</taxon>
        <taxon>Pteridaceae</taxon>
        <taxon>Vittarioideae</taxon>
        <taxon>Adiantum</taxon>
    </lineage>
</organism>
<dbReference type="AlphaFoldDB" id="A0A9D4VBQ6"/>
<gene>
    <name evidence="1" type="ORF">GOP47_0003308</name>
</gene>
<name>A0A9D4VBQ6_ADICA</name>
<reference evidence="1" key="1">
    <citation type="submission" date="2021-01" db="EMBL/GenBank/DDBJ databases">
        <title>Adiantum capillus-veneris genome.</title>
        <authorList>
            <person name="Fang Y."/>
            <person name="Liao Q."/>
        </authorList>
    </citation>
    <scope>NUCLEOTIDE SEQUENCE</scope>
    <source>
        <strain evidence="1">H3</strain>
        <tissue evidence="1">Leaf</tissue>
    </source>
</reference>
<evidence type="ECO:0000313" key="2">
    <source>
        <dbReference type="Proteomes" id="UP000886520"/>
    </source>
</evidence>
<sequence>MTIGLKVESHGLNTLLTQLSDCSYVDVAHATHENDYTYTSLTDLMSTNVRTSADAKKPQALKIELKDELLNCAAHAYLRPNLLETKDPQFHFRKDWFRSFVEHQGMAAIIINEVVSWTDVCRSLLTVRPYRTLVLACSRALRFFKHKTRGVSQRSDSIRRLSVHRC</sequence>
<comment type="caution">
    <text evidence="1">The sequence shown here is derived from an EMBL/GenBank/DDBJ whole genome shotgun (WGS) entry which is preliminary data.</text>
</comment>
<evidence type="ECO:0000313" key="1">
    <source>
        <dbReference type="EMBL" id="KAI5083565.1"/>
    </source>
</evidence>
<proteinExistence type="predicted"/>